<dbReference type="SMART" id="SM00028">
    <property type="entry name" value="TPR"/>
    <property type="match status" value="5"/>
</dbReference>
<name>A0A7W9J863_9ACTN</name>
<dbReference type="PANTHER" id="PTHR10098:SF108">
    <property type="entry name" value="TETRATRICOPEPTIDE REPEAT PROTEIN 28"/>
    <property type="match status" value="1"/>
</dbReference>
<keyword evidence="1" id="KW-0802">TPR repeat</keyword>
<dbReference type="RefSeq" id="WP_184797415.1">
    <property type="nucleotide sequence ID" value="NZ_JACHMY010000001.1"/>
</dbReference>
<dbReference type="AlphaFoldDB" id="A0A7W9J863"/>
<dbReference type="PANTHER" id="PTHR10098">
    <property type="entry name" value="RAPSYN-RELATED"/>
    <property type="match status" value="1"/>
</dbReference>
<dbReference type="Gene3D" id="1.25.40.10">
    <property type="entry name" value="Tetratricopeptide repeat domain"/>
    <property type="match status" value="1"/>
</dbReference>
<dbReference type="PROSITE" id="PS50005">
    <property type="entry name" value="TPR"/>
    <property type="match status" value="1"/>
</dbReference>
<feature type="repeat" description="TPR" evidence="1">
    <location>
        <begin position="435"/>
        <end position="468"/>
    </location>
</feature>
<dbReference type="EMBL" id="JACHMY010000001">
    <property type="protein sequence ID" value="MBB5837411.1"/>
    <property type="molecule type" value="Genomic_DNA"/>
</dbReference>
<keyword evidence="3" id="KW-1185">Reference proteome</keyword>
<evidence type="ECO:0000256" key="1">
    <source>
        <dbReference type="PROSITE-ProRule" id="PRU00339"/>
    </source>
</evidence>
<dbReference type="Pfam" id="PF13424">
    <property type="entry name" value="TPR_12"/>
    <property type="match status" value="1"/>
</dbReference>
<protein>
    <submittedName>
        <fullName evidence="2">Tetratricopeptide (TPR) repeat protein</fullName>
    </submittedName>
</protein>
<evidence type="ECO:0000313" key="2">
    <source>
        <dbReference type="EMBL" id="MBB5837411.1"/>
    </source>
</evidence>
<dbReference type="InterPro" id="IPR011990">
    <property type="entry name" value="TPR-like_helical_dom_sf"/>
</dbReference>
<accession>A0A7W9J863</accession>
<dbReference type="Proteomes" id="UP000549971">
    <property type="component" value="Unassembled WGS sequence"/>
</dbReference>
<proteinExistence type="predicted"/>
<reference evidence="2 3" key="1">
    <citation type="submission" date="2020-08" db="EMBL/GenBank/DDBJ databases">
        <title>Sequencing the genomes of 1000 actinobacteria strains.</title>
        <authorList>
            <person name="Klenk H.-P."/>
        </authorList>
    </citation>
    <scope>NUCLEOTIDE SEQUENCE [LARGE SCALE GENOMIC DNA]</scope>
    <source>
        <strain evidence="2 3">DSM 28967</strain>
    </source>
</reference>
<organism evidence="2 3">
    <name type="scientific">Kribbella italica</name>
    <dbReference type="NCBI Taxonomy" id="1540520"/>
    <lineage>
        <taxon>Bacteria</taxon>
        <taxon>Bacillati</taxon>
        <taxon>Actinomycetota</taxon>
        <taxon>Actinomycetes</taxon>
        <taxon>Propionibacteriales</taxon>
        <taxon>Kribbellaceae</taxon>
        <taxon>Kribbella</taxon>
    </lineage>
</organism>
<comment type="caution">
    <text evidence="2">The sequence shown here is derived from an EMBL/GenBank/DDBJ whole genome shotgun (WGS) entry which is preliminary data.</text>
</comment>
<dbReference type="SUPFAM" id="SSF48452">
    <property type="entry name" value="TPR-like"/>
    <property type="match status" value="2"/>
</dbReference>
<sequence length="522" mass="56932">MDQDPGSTRELVRLCGRLPLALRIVGSQLATGRRSIEEITAALADERAKLDVLDEADHGVRATIGLSVEALRQGTHPVDLSAADALAQVALIDGEDFSVRLAAAALDVEESDAEAALEHLVDTNLLETPTLHRYRLHDLVRSVGRDLARPGDAAAVRRNILDYFVALAWRLDDLAPTRRTIGNGWNDPGWSRSAAQLDIPTTADHLDSDRAAMLLAARTAATGSEHERELLVRLAVGISVYAMHRKRWAEWRDLLLIGLDLVDEQPDPTLPAMLRFDLGLVYDELYDFAAGAAHLERALALGHSLESRAFEVRCLTNLAHAYEQSGDGLDRARVVAEQALQMSQDDGDVVQESWCHLVLGMIAGRAGDLVAQRASFEPAIDLYLRRPDVPLSHAAMRYFIVGAAYQQAGQLTDAGAALEQSLALYREAGRTNGACEAQQHLGEIAVELSRYEEALTRFTEALRMAIANELWDGEAAIRVGLARTYQALGRSSEARTELLAARQLYTGHGVAVPGEVTEQLAE</sequence>
<dbReference type="InterPro" id="IPR019734">
    <property type="entry name" value="TPR_rpt"/>
</dbReference>
<gene>
    <name evidence="2" type="ORF">HDA39_004145</name>
</gene>
<evidence type="ECO:0000313" key="3">
    <source>
        <dbReference type="Proteomes" id="UP000549971"/>
    </source>
</evidence>